<protein>
    <submittedName>
        <fullName evidence="3">Single stranded DNA binding protein</fullName>
    </submittedName>
</protein>
<reference evidence="3" key="1">
    <citation type="journal article" date="2021" name="Proc. Natl. Acad. Sci. U.S.A.">
        <title>A Catalog of Tens of Thousands of Viruses from Human Metagenomes Reveals Hidden Associations with Chronic Diseases.</title>
        <authorList>
            <person name="Tisza M.J."/>
            <person name="Buck C.B."/>
        </authorList>
    </citation>
    <scope>NUCLEOTIDE SEQUENCE</scope>
    <source>
        <strain evidence="3">CtHip2</strain>
    </source>
</reference>
<dbReference type="Gene3D" id="2.40.50.140">
    <property type="entry name" value="Nucleic acid-binding proteins"/>
    <property type="match status" value="1"/>
</dbReference>
<keyword evidence="1" id="KW-0238">DNA-binding</keyword>
<evidence type="ECO:0000256" key="1">
    <source>
        <dbReference type="ARBA" id="ARBA00023125"/>
    </source>
</evidence>
<organism evidence="3">
    <name type="scientific">Siphoviridae sp. ctHip2</name>
    <dbReference type="NCBI Taxonomy" id="2827830"/>
    <lineage>
        <taxon>Viruses</taxon>
        <taxon>Duplodnaviria</taxon>
        <taxon>Heunggongvirae</taxon>
        <taxon>Uroviricota</taxon>
        <taxon>Caudoviricetes</taxon>
    </lineage>
</organism>
<dbReference type="CDD" id="cd04496">
    <property type="entry name" value="SSB_OBF"/>
    <property type="match status" value="1"/>
</dbReference>
<evidence type="ECO:0000313" key="3">
    <source>
        <dbReference type="EMBL" id="DAF42614.1"/>
    </source>
</evidence>
<dbReference type="InterPro" id="IPR000424">
    <property type="entry name" value="Primosome_PriB/ssb"/>
</dbReference>
<name>A0A8S5RV07_9CAUD</name>
<dbReference type="Pfam" id="PF00436">
    <property type="entry name" value="SSB"/>
    <property type="match status" value="1"/>
</dbReference>
<accession>A0A8S5RV07</accession>
<feature type="compositionally biased region" description="Acidic residues" evidence="2">
    <location>
        <begin position="166"/>
        <end position="177"/>
    </location>
</feature>
<feature type="region of interest" description="Disordered" evidence="2">
    <location>
        <begin position="126"/>
        <end position="183"/>
    </location>
</feature>
<proteinExistence type="predicted"/>
<dbReference type="SUPFAM" id="SSF50249">
    <property type="entry name" value="Nucleic acid-binding proteins"/>
    <property type="match status" value="1"/>
</dbReference>
<feature type="compositionally biased region" description="Low complexity" evidence="2">
    <location>
        <begin position="134"/>
        <end position="159"/>
    </location>
</feature>
<sequence length="183" mass="19625">MQAFVTFEAGLVRKGELRQVNTANGSTSVINLTVARNYQKKDGNDWVDDGTYYINCTAWGKIAEAIANSDIPTGFRLIISGVLTSSLKPEYTAKSGEVIPEHYEEEVRVDSIGVALAFNQTVVASRTKSENGGTTSTASAKQTAKASTAKQTTTTTQSTDNSSLFGDDDETGDEDFDSLFGDL</sequence>
<dbReference type="InterPro" id="IPR012340">
    <property type="entry name" value="NA-bd_OB-fold"/>
</dbReference>
<dbReference type="EMBL" id="BK032497">
    <property type="protein sequence ID" value="DAF42614.1"/>
    <property type="molecule type" value="Genomic_DNA"/>
</dbReference>
<evidence type="ECO:0000256" key="2">
    <source>
        <dbReference type="SAM" id="MobiDB-lite"/>
    </source>
</evidence>
<dbReference type="GO" id="GO:0003697">
    <property type="term" value="F:single-stranded DNA binding"/>
    <property type="evidence" value="ECO:0007669"/>
    <property type="project" value="InterPro"/>
</dbReference>